<proteinExistence type="predicted"/>
<keyword evidence="1" id="KW-0472">Membrane</keyword>
<accession>A0ABV3Z150</accession>
<reference evidence="2 3" key="1">
    <citation type="submission" date="2024-05" db="EMBL/GenBank/DDBJ databases">
        <title>Three bacterial strains, DH-69, EH-24, and ECK-19 isolated from coastal sediments.</title>
        <authorList>
            <person name="Ye Y.-Q."/>
            <person name="Du Z.-J."/>
        </authorList>
    </citation>
    <scope>NUCLEOTIDE SEQUENCE [LARGE SCALE GENOMIC DNA]</scope>
    <source>
        <strain evidence="2 3">ECK-19</strain>
    </source>
</reference>
<name>A0ABV3Z150_9PROT</name>
<feature type="transmembrane region" description="Helical" evidence="1">
    <location>
        <begin position="15"/>
        <end position="35"/>
    </location>
</feature>
<evidence type="ECO:0000313" key="3">
    <source>
        <dbReference type="Proteomes" id="UP001560685"/>
    </source>
</evidence>
<gene>
    <name evidence="2" type="ORF">ABFZ84_03040</name>
</gene>
<dbReference type="EMBL" id="JBEHZE010000001">
    <property type="protein sequence ID" value="MEX6632514.1"/>
    <property type="molecule type" value="Genomic_DNA"/>
</dbReference>
<evidence type="ECO:0000313" key="2">
    <source>
        <dbReference type="EMBL" id="MEX6632514.1"/>
    </source>
</evidence>
<protein>
    <submittedName>
        <fullName evidence="2">Uncharacterized protein</fullName>
    </submittedName>
</protein>
<dbReference type="RefSeq" id="WP_369312438.1">
    <property type="nucleotide sequence ID" value="NZ_JBEHZE010000001.1"/>
</dbReference>
<keyword evidence="1" id="KW-0812">Transmembrane</keyword>
<keyword evidence="3" id="KW-1185">Reference proteome</keyword>
<evidence type="ECO:0000256" key="1">
    <source>
        <dbReference type="SAM" id="Phobius"/>
    </source>
</evidence>
<keyword evidence="1" id="KW-1133">Transmembrane helix</keyword>
<sequence>MILRRIATAFRRQDWFTVLIEMLIVIFGVYLGLIFNDVRETRDRAHAAQESLLLLLDDLEGDINRIELVRSRQQVRIDAFTVAIAELAKQTPSYELIAEKLAVGVAHNQTLYARDTIYDVMEADGLLVAIPDELKEMIRTIYGSYLPMLAEAGLQLDQNTYAIDAQCFDVYWDRELKRPISEEPTDLRRLSNCFVNMRDTSQIYSHGPDGERLAKFYHLRDALREELGVTTTNEQVTQ</sequence>
<comment type="caution">
    <text evidence="2">The sequence shown here is derived from an EMBL/GenBank/DDBJ whole genome shotgun (WGS) entry which is preliminary data.</text>
</comment>
<dbReference type="Proteomes" id="UP001560685">
    <property type="component" value="Unassembled WGS sequence"/>
</dbReference>
<organism evidence="2 3">
    <name type="scientific">Hyphococcus lacteus</name>
    <dbReference type="NCBI Taxonomy" id="3143536"/>
    <lineage>
        <taxon>Bacteria</taxon>
        <taxon>Pseudomonadati</taxon>
        <taxon>Pseudomonadota</taxon>
        <taxon>Alphaproteobacteria</taxon>
        <taxon>Parvularculales</taxon>
        <taxon>Parvularculaceae</taxon>
        <taxon>Hyphococcus</taxon>
    </lineage>
</organism>